<evidence type="ECO:0000313" key="8">
    <source>
        <dbReference type="Proteomes" id="UP000827549"/>
    </source>
</evidence>
<dbReference type="FunFam" id="3.10.110.10:FF:000060">
    <property type="entry name" value="Ubiquitin conjugating enzyme (UbcB)"/>
    <property type="match status" value="1"/>
</dbReference>
<accession>A0AAF0Y3A8</accession>
<proteinExistence type="predicted"/>
<evidence type="ECO:0000256" key="2">
    <source>
        <dbReference type="ARBA" id="ARBA00022679"/>
    </source>
</evidence>
<dbReference type="GO" id="GO:0061631">
    <property type="term" value="F:ubiquitin conjugating enzyme activity"/>
    <property type="evidence" value="ECO:0007669"/>
    <property type="project" value="UniProtKB-EC"/>
</dbReference>
<dbReference type="RefSeq" id="XP_062623406.1">
    <property type="nucleotide sequence ID" value="XM_062767419.1"/>
</dbReference>
<dbReference type="SMART" id="SM00212">
    <property type="entry name" value="UBCc"/>
    <property type="match status" value="1"/>
</dbReference>
<keyword evidence="8" id="KW-1185">Reference proteome</keyword>
<reference evidence="7" key="1">
    <citation type="submission" date="2023-10" db="EMBL/GenBank/DDBJ databases">
        <authorList>
            <person name="Noh H."/>
        </authorList>
    </citation>
    <scope>NUCLEOTIDE SEQUENCE</scope>
    <source>
        <strain evidence="7">DUCC4014</strain>
    </source>
</reference>
<dbReference type="Proteomes" id="UP000827549">
    <property type="component" value="Chromosome 1"/>
</dbReference>
<dbReference type="GeneID" id="87804216"/>
<feature type="domain" description="UBC core" evidence="6">
    <location>
        <begin position="4"/>
        <end position="151"/>
    </location>
</feature>
<dbReference type="PROSITE" id="PS50127">
    <property type="entry name" value="UBC_2"/>
    <property type="match status" value="1"/>
</dbReference>
<dbReference type="InterPro" id="IPR000608">
    <property type="entry name" value="UBC"/>
</dbReference>
<dbReference type="CDD" id="cd23815">
    <property type="entry name" value="UBCc_SpUBC14-like"/>
    <property type="match status" value="1"/>
</dbReference>
<evidence type="ECO:0000256" key="1">
    <source>
        <dbReference type="ARBA" id="ARBA00012486"/>
    </source>
</evidence>
<sequence length="151" mass="16480">MSSAGTRRIQKELSELLKTPLEGISVAPNGDNIHTWKVVIKGPAGTPYAGGKFGLTVEFGDSFPFKPPTVTFSTKIYHTNVDTDGNICIAVLKPDVWKPATKIASVLLAIQDLLDTPNPDDPLVASIADQYRNDRKAFDQKATEYTKKYAV</sequence>
<dbReference type="Gene3D" id="3.10.110.10">
    <property type="entry name" value="Ubiquitin Conjugating Enzyme"/>
    <property type="match status" value="1"/>
</dbReference>
<evidence type="ECO:0000313" key="7">
    <source>
        <dbReference type="EMBL" id="WOO77374.1"/>
    </source>
</evidence>
<dbReference type="InterPro" id="IPR016135">
    <property type="entry name" value="UBQ-conjugating_enzyme/RWD"/>
</dbReference>
<evidence type="ECO:0000256" key="3">
    <source>
        <dbReference type="ARBA" id="ARBA00022741"/>
    </source>
</evidence>
<keyword evidence="5" id="KW-0067">ATP-binding</keyword>
<evidence type="ECO:0000256" key="4">
    <source>
        <dbReference type="ARBA" id="ARBA00022786"/>
    </source>
</evidence>
<dbReference type="GO" id="GO:0005524">
    <property type="term" value="F:ATP binding"/>
    <property type="evidence" value="ECO:0007669"/>
    <property type="project" value="UniProtKB-KW"/>
</dbReference>
<protein>
    <recommendedName>
        <fullName evidence="1">E2 ubiquitin-conjugating enzyme</fullName>
        <ecNumber evidence="1">2.3.2.23</ecNumber>
    </recommendedName>
</protein>
<keyword evidence="4" id="KW-0833">Ubl conjugation pathway</keyword>
<dbReference type="Pfam" id="PF00179">
    <property type="entry name" value="UQ_con"/>
    <property type="match status" value="1"/>
</dbReference>
<organism evidence="7 8">
    <name type="scientific">Vanrija pseudolonga</name>
    <dbReference type="NCBI Taxonomy" id="143232"/>
    <lineage>
        <taxon>Eukaryota</taxon>
        <taxon>Fungi</taxon>
        <taxon>Dikarya</taxon>
        <taxon>Basidiomycota</taxon>
        <taxon>Agaricomycotina</taxon>
        <taxon>Tremellomycetes</taxon>
        <taxon>Trichosporonales</taxon>
        <taxon>Trichosporonaceae</taxon>
        <taxon>Vanrija</taxon>
    </lineage>
</organism>
<keyword evidence="2" id="KW-0808">Transferase</keyword>
<evidence type="ECO:0000259" key="6">
    <source>
        <dbReference type="PROSITE" id="PS50127"/>
    </source>
</evidence>
<dbReference type="EMBL" id="CP086714">
    <property type="protein sequence ID" value="WOO77374.1"/>
    <property type="molecule type" value="Genomic_DNA"/>
</dbReference>
<dbReference type="SUPFAM" id="SSF54495">
    <property type="entry name" value="UBC-like"/>
    <property type="match status" value="1"/>
</dbReference>
<dbReference type="AlphaFoldDB" id="A0AAF0Y3A8"/>
<gene>
    <name evidence="7" type="primary">SPBC365.04c_2</name>
    <name evidence="7" type="ORF">LOC62_01G000958</name>
</gene>
<dbReference type="PANTHER" id="PTHR24067">
    <property type="entry name" value="UBIQUITIN-CONJUGATING ENZYME E2"/>
    <property type="match status" value="1"/>
</dbReference>
<dbReference type="InterPro" id="IPR050113">
    <property type="entry name" value="Ub_conjugating_enzyme"/>
</dbReference>
<dbReference type="EC" id="2.3.2.23" evidence="1"/>
<evidence type="ECO:0000256" key="5">
    <source>
        <dbReference type="ARBA" id="ARBA00022840"/>
    </source>
</evidence>
<keyword evidence="3" id="KW-0547">Nucleotide-binding</keyword>
<name>A0AAF0Y3A8_9TREE</name>